<feature type="domain" description="DUF3447" evidence="2">
    <location>
        <begin position="181"/>
        <end position="256"/>
    </location>
</feature>
<dbReference type="Gene3D" id="1.25.40.20">
    <property type="entry name" value="Ankyrin repeat-containing domain"/>
    <property type="match status" value="1"/>
</dbReference>
<dbReference type="AlphaFoldDB" id="A2FU92"/>
<dbReference type="PANTHER" id="PTHR24182">
    <property type="entry name" value="ANKYRIN REPEAT AND SOCS BOX CONTAINING 4"/>
    <property type="match status" value="1"/>
</dbReference>
<dbReference type="PROSITE" id="PS50088">
    <property type="entry name" value="ANK_REPEAT"/>
    <property type="match status" value="2"/>
</dbReference>
<evidence type="ECO:0000313" key="3">
    <source>
        <dbReference type="EMBL" id="EAX91523.1"/>
    </source>
</evidence>
<dbReference type="EMBL" id="DS114030">
    <property type="protein sequence ID" value="EAX91523.1"/>
    <property type="molecule type" value="Genomic_DNA"/>
</dbReference>
<dbReference type="SMR" id="A2FU92"/>
<reference evidence="3" key="2">
    <citation type="journal article" date="2007" name="Science">
        <title>Draft genome sequence of the sexually transmitted pathogen Trichomonas vaginalis.</title>
        <authorList>
            <person name="Carlton J.M."/>
            <person name="Hirt R.P."/>
            <person name="Silva J.C."/>
            <person name="Delcher A.L."/>
            <person name="Schatz M."/>
            <person name="Zhao Q."/>
            <person name="Wortman J.R."/>
            <person name="Bidwell S.L."/>
            <person name="Alsmark U.C.M."/>
            <person name="Besteiro S."/>
            <person name="Sicheritz-Ponten T."/>
            <person name="Noel C.J."/>
            <person name="Dacks J.B."/>
            <person name="Foster P.G."/>
            <person name="Simillion C."/>
            <person name="Van de Peer Y."/>
            <person name="Miranda-Saavedra D."/>
            <person name="Barton G.J."/>
            <person name="Westrop G.D."/>
            <person name="Mueller S."/>
            <person name="Dessi D."/>
            <person name="Fiori P.L."/>
            <person name="Ren Q."/>
            <person name="Paulsen I."/>
            <person name="Zhang H."/>
            <person name="Bastida-Corcuera F.D."/>
            <person name="Simoes-Barbosa A."/>
            <person name="Brown M.T."/>
            <person name="Hayes R.D."/>
            <person name="Mukherjee M."/>
            <person name="Okumura C.Y."/>
            <person name="Schneider R."/>
            <person name="Smith A.J."/>
            <person name="Vanacova S."/>
            <person name="Villalvazo M."/>
            <person name="Haas B.J."/>
            <person name="Pertea M."/>
            <person name="Feldblyum T.V."/>
            <person name="Utterback T.R."/>
            <person name="Shu C.L."/>
            <person name="Osoegawa K."/>
            <person name="de Jong P.J."/>
            <person name="Hrdy I."/>
            <person name="Horvathova L."/>
            <person name="Zubacova Z."/>
            <person name="Dolezal P."/>
            <person name="Malik S.B."/>
            <person name="Logsdon J.M. Jr."/>
            <person name="Henze K."/>
            <person name="Gupta A."/>
            <person name="Wang C.C."/>
            <person name="Dunne R.L."/>
            <person name="Upcroft J.A."/>
            <person name="Upcroft P."/>
            <person name="White O."/>
            <person name="Salzberg S.L."/>
            <person name="Tang P."/>
            <person name="Chiu C.-H."/>
            <person name="Lee Y.-S."/>
            <person name="Embley T.M."/>
            <person name="Coombs G.H."/>
            <person name="Mottram J.C."/>
            <person name="Tachezy J."/>
            <person name="Fraser-Liggett C.M."/>
            <person name="Johnson P.J."/>
        </authorList>
    </citation>
    <scope>NUCLEOTIDE SEQUENCE [LARGE SCALE GENOMIC DNA]</scope>
    <source>
        <strain evidence="3">G3</strain>
    </source>
</reference>
<dbReference type="KEGG" id="tva:4749219"/>
<dbReference type="PANTHER" id="PTHR24182:SF13">
    <property type="entry name" value="LD18443P"/>
    <property type="match status" value="1"/>
</dbReference>
<dbReference type="SUPFAM" id="SSF48403">
    <property type="entry name" value="Ankyrin repeat"/>
    <property type="match status" value="1"/>
</dbReference>
<dbReference type="Pfam" id="PF11929">
    <property type="entry name" value="DUF3447"/>
    <property type="match status" value="1"/>
</dbReference>
<proteinExistence type="predicted"/>
<keyword evidence="1" id="KW-0040">ANK repeat</keyword>
<dbReference type="InterPro" id="IPR036770">
    <property type="entry name" value="Ankyrin_rpt-contain_sf"/>
</dbReference>
<dbReference type="VEuPathDB" id="TrichDB:TVAG_472650"/>
<evidence type="ECO:0000313" key="4">
    <source>
        <dbReference type="Proteomes" id="UP000001542"/>
    </source>
</evidence>
<organism evidence="3 4">
    <name type="scientific">Trichomonas vaginalis (strain ATCC PRA-98 / G3)</name>
    <dbReference type="NCBI Taxonomy" id="412133"/>
    <lineage>
        <taxon>Eukaryota</taxon>
        <taxon>Metamonada</taxon>
        <taxon>Parabasalia</taxon>
        <taxon>Trichomonadida</taxon>
        <taxon>Trichomonadidae</taxon>
        <taxon>Trichomonas</taxon>
    </lineage>
</organism>
<dbReference type="SMART" id="SM00248">
    <property type="entry name" value="ANK"/>
    <property type="match status" value="7"/>
</dbReference>
<feature type="repeat" description="ANK" evidence="1">
    <location>
        <begin position="297"/>
        <end position="329"/>
    </location>
</feature>
<sequence>MNFDYNELVELNKDYIRISNNLYRLNYRNEEEINQFYSEIKKYLIDTKIQTPSKVIEMILTTIRFNLLYFKSYQILIKKIIEEFHPKTVNSIYKKFGIDFQEENKTNYDTTKLPSNIHEENSFYRAIMDDNKELFIIFIEQEGFDKDQKVYGFYPYYGISLLEMCCYYGSVGCFKLLRTKFNSDITRICLHLSFLGGNPDIMSECLKYEKPDYQCMKYAIISHNIDFITFLINEHNLEITNLQWTLDYHNLQALFVDLDRTKYINTCFAYASCFNIPSLCEYFLAHGLDVNVEDYHRRRTALHYAAWFGCKEAAEFLILHGAWLNSKDTDQKTALHYAAENNMDEIVELLISYGADVNAQDYNRRTPLSWAAMNNNKEAAKVLTSHGGCIYGHVTDFQRY</sequence>
<reference evidence="3" key="1">
    <citation type="submission" date="2006-10" db="EMBL/GenBank/DDBJ databases">
        <authorList>
            <person name="Amadeo P."/>
            <person name="Zhao Q."/>
            <person name="Wortman J."/>
            <person name="Fraser-Liggett C."/>
            <person name="Carlton J."/>
        </authorList>
    </citation>
    <scope>NUCLEOTIDE SEQUENCE</scope>
    <source>
        <strain evidence="3">G3</strain>
    </source>
</reference>
<dbReference type="VEuPathDB" id="TrichDB:TVAGG3_0448020"/>
<dbReference type="eggNOG" id="KOG0504">
    <property type="taxonomic scope" value="Eukaryota"/>
</dbReference>
<dbReference type="Proteomes" id="UP000001542">
    <property type="component" value="Unassembled WGS sequence"/>
</dbReference>
<protein>
    <recommendedName>
        <fullName evidence="2">DUF3447 domain-containing protein</fullName>
    </recommendedName>
</protein>
<evidence type="ECO:0000259" key="2">
    <source>
        <dbReference type="Pfam" id="PF11929"/>
    </source>
</evidence>
<name>A2FU92_TRIV3</name>
<dbReference type="InterPro" id="IPR020683">
    <property type="entry name" value="DUF3447"/>
</dbReference>
<keyword evidence="4" id="KW-1185">Reference proteome</keyword>
<dbReference type="RefSeq" id="XP_001304453.1">
    <property type="nucleotide sequence ID" value="XM_001304452.1"/>
</dbReference>
<accession>A2FU92</accession>
<dbReference type="STRING" id="5722.A2FU92"/>
<evidence type="ECO:0000256" key="1">
    <source>
        <dbReference type="PROSITE-ProRule" id="PRU00023"/>
    </source>
</evidence>
<dbReference type="InParanoid" id="A2FU92"/>
<dbReference type="InterPro" id="IPR002110">
    <property type="entry name" value="Ankyrin_rpt"/>
</dbReference>
<dbReference type="PROSITE" id="PS50297">
    <property type="entry name" value="ANK_REP_REGION"/>
    <property type="match status" value="2"/>
</dbReference>
<dbReference type="Pfam" id="PF12796">
    <property type="entry name" value="Ank_2"/>
    <property type="match status" value="1"/>
</dbReference>
<feature type="repeat" description="ANK" evidence="1">
    <location>
        <begin position="330"/>
        <end position="362"/>
    </location>
</feature>
<dbReference type="OrthoDB" id="426293at2759"/>
<gene>
    <name evidence="3" type="ORF">TVAG_472650</name>
</gene>
<dbReference type="PRINTS" id="PR01415">
    <property type="entry name" value="ANKYRIN"/>
</dbReference>